<sequence length="166" mass="17757">MSSFSLTSATSTLAANNPSLTPSEARSAAIIGWAKATCPTWASDLPVNTCSISWAGLGSRQHTQASTYAEGDSEDDEDDGMSLPGGGGAKLYGPDEEKTSVTQEVKTLTELLFSRCTEGEDEEEYKSRQALQRLISLGMTRQGARGEWDDEQGSEWILKGGKVSKV</sequence>
<feature type="region of interest" description="Disordered" evidence="1">
    <location>
        <begin position="1"/>
        <end position="21"/>
    </location>
</feature>
<keyword evidence="3" id="KW-1185">Reference proteome</keyword>
<gene>
    <name evidence="2" type="ORF">I306_04299</name>
</gene>
<dbReference type="Proteomes" id="UP000054272">
    <property type="component" value="Unassembled WGS sequence"/>
</dbReference>
<feature type="compositionally biased region" description="Low complexity" evidence="1">
    <location>
        <begin position="1"/>
        <end position="15"/>
    </location>
</feature>
<protein>
    <submittedName>
        <fullName evidence="2">Uncharacterized protein</fullName>
    </submittedName>
</protein>
<reference evidence="2 3" key="1">
    <citation type="submission" date="2015-01" db="EMBL/GenBank/DDBJ databases">
        <title>The Genome Sequence of Cryptococcus gattii EJB2.</title>
        <authorList>
            <consortium name="The Broad Institute Genomics Platform"/>
            <person name="Cuomo C."/>
            <person name="Litvintseva A."/>
            <person name="Chen Y."/>
            <person name="Heitman J."/>
            <person name="Sun S."/>
            <person name="Springer D."/>
            <person name="Dromer F."/>
            <person name="Young S."/>
            <person name="Zeng Q."/>
            <person name="Gargeya S."/>
            <person name="Abouelleil A."/>
            <person name="Alvarado L."/>
            <person name="Chapman S.B."/>
            <person name="Gainer-Dewar J."/>
            <person name="Goldberg J."/>
            <person name="Griggs A."/>
            <person name="Gujja S."/>
            <person name="Hansen M."/>
            <person name="Howarth C."/>
            <person name="Imamovic A."/>
            <person name="Larimer J."/>
            <person name="Murphy C."/>
            <person name="Naylor J."/>
            <person name="Pearson M."/>
            <person name="Priest M."/>
            <person name="Roberts A."/>
            <person name="Saif S."/>
            <person name="Shea T."/>
            <person name="Sykes S."/>
            <person name="Wortman J."/>
            <person name="Nusbaum C."/>
            <person name="Birren B."/>
        </authorList>
    </citation>
    <scope>NUCLEOTIDE SEQUENCE [LARGE SCALE GENOMIC DNA]</scope>
    <source>
        <strain evidence="2 3">EJB2</strain>
    </source>
</reference>
<accession>A0ABR5BSI7</accession>
<organism evidence="2 3">
    <name type="scientific">Cryptococcus gattii EJB2</name>
    <dbReference type="NCBI Taxonomy" id="1296103"/>
    <lineage>
        <taxon>Eukaryota</taxon>
        <taxon>Fungi</taxon>
        <taxon>Dikarya</taxon>
        <taxon>Basidiomycota</taxon>
        <taxon>Agaricomycotina</taxon>
        <taxon>Tremellomycetes</taxon>
        <taxon>Tremellales</taxon>
        <taxon>Cryptococcaceae</taxon>
        <taxon>Cryptococcus</taxon>
        <taxon>Cryptococcus gattii species complex</taxon>
    </lineage>
</organism>
<name>A0ABR5BSI7_9TREE</name>
<evidence type="ECO:0000256" key="1">
    <source>
        <dbReference type="SAM" id="MobiDB-lite"/>
    </source>
</evidence>
<feature type="region of interest" description="Disordered" evidence="1">
    <location>
        <begin position="61"/>
        <end position="101"/>
    </location>
</feature>
<dbReference type="EMBL" id="KN848710">
    <property type="protein sequence ID" value="KIR78605.1"/>
    <property type="molecule type" value="Genomic_DNA"/>
</dbReference>
<evidence type="ECO:0000313" key="3">
    <source>
        <dbReference type="Proteomes" id="UP000054272"/>
    </source>
</evidence>
<feature type="compositionally biased region" description="Acidic residues" evidence="1">
    <location>
        <begin position="71"/>
        <end position="80"/>
    </location>
</feature>
<proteinExistence type="predicted"/>
<evidence type="ECO:0000313" key="2">
    <source>
        <dbReference type="EMBL" id="KIR78605.1"/>
    </source>
</evidence>